<keyword evidence="10" id="KW-0594">Phospholipid biosynthesis</keyword>
<sequence length="527" mass="60510">MVFIGRILLKKGGLCLKRFLKIITSRSFLFSVLALIQIGLFFFLILQFSNIGPYTYAMMIILSVLVLVFVFEKDDLNPSYKVMWIIITVLLPITGAVMYLLWGGQKLRPKIAKRFSQIERQADSSMIPQPLLLEVLDKVDPTLSRQAEYLYSRAAAPLYSQTECRYFKSGEDFFEAFLPELEQAQHCIFMEYFIIEPGIMWDRTLAVLRRKAAEGVDVRIVWDGFGSLFTLPEGYEQTLRSYGIGAGIFNPIRVTAHISQYIFLNHRDHRKICVIDGEVGFTGGLNFADEYINRKERFGYWKDTAFMLRGPAVYSLTATFLKIWSFVDNSTPNYASYLPTRHYVTDGFVQPYADTPLDNENVCACAYLNIITRAQRYVYIATPYLVIDYELQSALSLAAKSGVDVRIITPGIPDKPYVYVLTRSYYRQLLHAGVRIFEYTPGFLHAKMYVSDDSVAVVGSANMDFRSLYLHFENCCAFYGGAIINDVRDDILHCCDVGREITLDEVNALPWYRRLLQIVFRFFAPFM</sequence>
<evidence type="ECO:0000259" key="13">
    <source>
        <dbReference type="PROSITE" id="PS50035"/>
    </source>
</evidence>
<dbReference type="CDD" id="cd09154">
    <property type="entry name" value="PLDc_SMU_988_like_1"/>
    <property type="match status" value="1"/>
</dbReference>
<dbReference type="Pfam" id="PF13091">
    <property type="entry name" value="PLDc_2"/>
    <property type="match status" value="2"/>
</dbReference>
<evidence type="ECO:0000256" key="4">
    <source>
        <dbReference type="ARBA" id="ARBA00022679"/>
    </source>
</evidence>
<evidence type="ECO:0000256" key="9">
    <source>
        <dbReference type="ARBA" id="ARBA00023136"/>
    </source>
</evidence>
<evidence type="ECO:0000256" key="12">
    <source>
        <dbReference type="SAM" id="Phobius"/>
    </source>
</evidence>
<evidence type="ECO:0000256" key="1">
    <source>
        <dbReference type="ARBA" id="ARBA00004651"/>
    </source>
</evidence>
<dbReference type="NCBIfam" id="TIGR04265">
    <property type="entry name" value="bac_cardiolipin"/>
    <property type="match status" value="1"/>
</dbReference>
<keyword evidence="7 12" id="KW-1133">Transmembrane helix</keyword>
<evidence type="ECO:0000256" key="7">
    <source>
        <dbReference type="ARBA" id="ARBA00022989"/>
    </source>
</evidence>
<dbReference type="Gene3D" id="3.30.870.10">
    <property type="entry name" value="Endonuclease Chain A"/>
    <property type="match status" value="2"/>
</dbReference>
<dbReference type="PANTHER" id="PTHR21248:SF22">
    <property type="entry name" value="PHOSPHOLIPASE D"/>
    <property type="match status" value="1"/>
</dbReference>
<feature type="transmembrane region" description="Helical" evidence="12">
    <location>
        <begin position="27"/>
        <end position="48"/>
    </location>
</feature>
<dbReference type="InterPro" id="IPR001736">
    <property type="entry name" value="PLipase_D/transphosphatidylase"/>
</dbReference>
<dbReference type="GO" id="GO:0008808">
    <property type="term" value="F:cardiolipin synthase activity"/>
    <property type="evidence" value="ECO:0007669"/>
    <property type="project" value="InterPro"/>
</dbReference>
<evidence type="ECO:0000256" key="5">
    <source>
        <dbReference type="ARBA" id="ARBA00022692"/>
    </source>
</evidence>
<keyword evidence="6" id="KW-0677">Repeat</keyword>
<keyword evidence="2" id="KW-1003">Cell membrane</keyword>
<comment type="subcellular location">
    <subcellularLocation>
        <location evidence="1">Cell membrane</location>
        <topology evidence="1">Multi-pass membrane protein</topology>
    </subcellularLocation>
</comment>
<keyword evidence="3" id="KW-0444">Lipid biosynthesis</keyword>
<organism evidence="14">
    <name type="scientific">bioreactor metagenome</name>
    <dbReference type="NCBI Taxonomy" id="1076179"/>
    <lineage>
        <taxon>unclassified sequences</taxon>
        <taxon>metagenomes</taxon>
        <taxon>ecological metagenomes</taxon>
    </lineage>
</organism>
<feature type="domain" description="PLD phosphodiesterase" evidence="13">
    <location>
        <begin position="440"/>
        <end position="467"/>
    </location>
</feature>
<evidence type="ECO:0000256" key="10">
    <source>
        <dbReference type="ARBA" id="ARBA00023209"/>
    </source>
</evidence>
<feature type="domain" description="PLD phosphodiesterase" evidence="13">
    <location>
        <begin position="264"/>
        <end position="291"/>
    </location>
</feature>
<protein>
    <submittedName>
        <fullName evidence="14">Major cardiolipin synthase ClsA</fullName>
        <ecNumber evidence="14">2.7.8.-</ecNumber>
    </submittedName>
</protein>
<dbReference type="SUPFAM" id="SSF56024">
    <property type="entry name" value="Phospholipase D/nuclease"/>
    <property type="match status" value="2"/>
</dbReference>
<dbReference type="InterPro" id="IPR025202">
    <property type="entry name" value="PLD-like_dom"/>
</dbReference>
<dbReference type="EMBL" id="VSSQ01009286">
    <property type="protein sequence ID" value="MPM41213.1"/>
    <property type="molecule type" value="Genomic_DNA"/>
</dbReference>
<dbReference type="GO" id="GO:0005886">
    <property type="term" value="C:plasma membrane"/>
    <property type="evidence" value="ECO:0007669"/>
    <property type="project" value="UniProtKB-SubCell"/>
</dbReference>
<dbReference type="EC" id="2.7.8.-" evidence="14"/>
<dbReference type="GO" id="GO:0032049">
    <property type="term" value="P:cardiolipin biosynthetic process"/>
    <property type="evidence" value="ECO:0007669"/>
    <property type="project" value="InterPro"/>
</dbReference>
<comment type="caution">
    <text evidence="14">The sequence shown here is derived from an EMBL/GenBank/DDBJ whole genome shotgun (WGS) entry which is preliminary data.</text>
</comment>
<gene>
    <name evidence="14" type="primary">clsA_25</name>
    <name evidence="14" type="ORF">SDC9_87863</name>
</gene>
<dbReference type="SMART" id="SM00155">
    <property type="entry name" value="PLDc"/>
    <property type="match status" value="2"/>
</dbReference>
<dbReference type="InterPro" id="IPR027379">
    <property type="entry name" value="CLS_N"/>
</dbReference>
<evidence type="ECO:0000256" key="2">
    <source>
        <dbReference type="ARBA" id="ARBA00022475"/>
    </source>
</evidence>
<feature type="transmembrane region" description="Helical" evidence="12">
    <location>
        <begin position="54"/>
        <end position="71"/>
    </location>
</feature>
<evidence type="ECO:0000313" key="14">
    <source>
        <dbReference type="EMBL" id="MPM41213.1"/>
    </source>
</evidence>
<keyword evidence="9 12" id="KW-0472">Membrane</keyword>
<dbReference type="CDD" id="cd09160">
    <property type="entry name" value="PLDc_SMU_988_like_2"/>
    <property type="match status" value="1"/>
</dbReference>
<proteinExistence type="predicted"/>
<dbReference type="AlphaFoldDB" id="A0A644ZRE1"/>
<evidence type="ECO:0000256" key="11">
    <source>
        <dbReference type="ARBA" id="ARBA00023264"/>
    </source>
</evidence>
<dbReference type="InterPro" id="IPR022924">
    <property type="entry name" value="Cardiolipin_synthase"/>
</dbReference>
<keyword evidence="11" id="KW-1208">Phospholipid metabolism</keyword>
<dbReference type="PANTHER" id="PTHR21248">
    <property type="entry name" value="CARDIOLIPIN SYNTHASE"/>
    <property type="match status" value="1"/>
</dbReference>
<dbReference type="PROSITE" id="PS50035">
    <property type="entry name" value="PLD"/>
    <property type="match status" value="2"/>
</dbReference>
<name>A0A644ZRE1_9ZZZZ</name>
<reference evidence="14" key="1">
    <citation type="submission" date="2019-08" db="EMBL/GenBank/DDBJ databases">
        <authorList>
            <person name="Kucharzyk K."/>
            <person name="Murdoch R.W."/>
            <person name="Higgins S."/>
            <person name="Loffler F."/>
        </authorList>
    </citation>
    <scope>NUCLEOTIDE SEQUENCE</scope>
</reference>
<keyword evidence="8" id="KW-0443">Lipid metabolism</keyword>
<keyword evidence="4 14" id="KW-0808">Transferase</keyword>
<feature type="transmembrane region" description="Helical" evidence="12">
    <location>
        <begin position="83"/>
        <end position="102"/>
    </location>
</feature>
<evidence type="ECO:0000256" key="3">
    <source>
        <dbReference type="ARBA" id="ARBA00022516"/>
    </source>
</evidence>
<accession>A0A644ZRE1</accession>
<keyword evidence="5 12" id="KW-0812">Transmembrane</keyword>
<evidence type="ECO:0000256" key="8">
    <source>
        <dbReference type="ARBA" id="ARBA00023098"/>
    </source>
</evidence>
<dbReference type="Pfam" id="PF13396">
    <property type="entry name" value="PLDc_N"/>
    <property type="match status" value="1"/>
</dbReference>
<evidence type="ECO:0000256" key="6">
    <source>
        <dbReference type="ARBA" id="ARBA00022737"/>
    </source>
</evidence>